<dbReference type="InterPro" id="IPR055312">
    <property type="entry name" value="FBL15-like"/>
</dbReference>
<dbReference type="Gramene" id="TVU06719">
    <property type="protein sequence ID" value="TVU06719"/>
    <property type="gene ID" value="EJB05_49947"/>
</dbReference>
<dbReference type="SUPFAM" id="SSF52047">
    <property type="entry name" value="RNI-like"/>
    <property type="match status" value="1"/>
</dbReference>
<evidence type="ECO:0008006" key="3">
    <source>
        <dbReference type="Google" id="ProtNLM"/>
    </source>
</evidence>
<dbReference type="PANTHER" id="PTHR34709:SF72">
    <property type="entry name" value="OS07G0130000 PROTEIN"/>
    <property type="match status" value="1"/>
</dbReference>
<dbReference type="PANTHER" id="PTHR34709">
    <property type="entry name" value="OS10G0396666 PROTEIN"/>
    <property type="match status" value="1"/>
</dbReference>
<comment type="caution">
    <text evidence="1">The sequence shown here is derived from an EMBL/GenBank/DDBJ whole genome shotgun (WGS) entry which is preliminary data.</text>
</comment>
<feature type="non-terminal residue" evidence="1">
    <location>
        <position position="1"/>
    </location>
</feature>
<proteinExistence type="predicted"/>
<gene>
    <name evidence="1" type="ORF">EJB05_49947</name>
</gene>
<sequence>MAKSGDADGGDLDRISGLPDELLFSILLRVPHITETDIRHDNVHRILHCGLPHAADAARTSVLSRRWRRVWAHLSELHLLYDDVSAATLSRIDGALGAYAAPSLNHLRIEFTPKDPPLSTLTLDPPLSLHLRDTQPPQVPGHRISAWLRFASQRLTGSLRIEVPTWANCNTDDKGEHQVLLSLPEKIKSIDLSLMYHMLRLQTPFSGECTALVSLTIKHTHMDSDELEDVVSSRCPRLKELALVCVALHGTHQCLKLRSESLEKLKINLCEQPECKLIHVTAPNLRELITQFYVADAHISAPMLSEVTWYGHKYNPSRHQIAEAKSHLHRLEINSSCECEVMALMQRFHTVHELILNVAISQGTRAYKRFLSGISKLSRCEVLVVKVEHFYGMGHAFKPTLLSLLGKCAGVRKIVLHVNEYKGYLATYIWDLENHDDVRSTQLLRILVDNSQQYPPQINASKAFCSFVGTSSISRARARAYGLVTPAPPINGDAQAPNMYQQTPYRHVQESQSASNNRNVKAKDIGLEWHLHLFLQFLSVVTDSPGEERRLKLRFVSSDAWCVRCVPKIVRSD</sequence>
<dbReference type="InterPro" id="IPR032675">
    <property type="entry name" value="LRR_dom_sf"/>
</dbReference>
<accession>A0A5J9T5K2</accession>
<dbReference type="EMBL" id="RWGY01000051">
    <property type="protein sequence ID" value="TVU06719.1"/>
    <property type="molecule type" value="Genomic_DNA"/>
</dbReference>
<dbReference type="Proteomes" id="UP000324897">
    <property type="component" value="Unassembled WGS sequence"/>
</dbReference>
<evidence type="ECO:0000313" key="1">
    <source>
        <dbReference type="EMBL" id="TVU06719.1"/>
    </source>
</evidence>
<reference evidence="1 2" key="1">
    <citation type="journal article" date="2019" name="Sci. Rep.">
        <title>A high-quality genome of Eragrostis curvula grass provides insights into Poaceae evolution and supports new strategies to enhance forage quality.</title>
        <authorList>
            <person name="Carballo J."/>
            <person name="Santos B.A.C.M."/>
            <person name="Zappacosta D."/>
            <person name="Garbus I."/>
            <person name="Selva J.P."/>
            <person name="Gallo C.A."/>
            <person name="Diaz A."/>
            <person name="Albertini E."/>
            <person name="Caccamo M."/>
            <person name="Echenique V."/>
        </authorList>
    </citation>
    <scope>NUCLEOTIDE SEQUENCE [LARGE SCALE GENOMIC DNA]</scope>
    <source>
        <strain evidence="2">cv. Victoria</strain>
        <tissue evidence="1">Leaf</tissue>
    </source>
</reference>
<evidence type="ECO:0000313" key="2">
    <source>
        <dbReference type="Proteomes" id="UP000324897"/>
    </source>
</evidence>
<keyword evidence="2" id="KW-1185">Reference proteome</keyword>
<protein>
    <recommendedName>
        <fullName evidence="3">F-box domain-containing protein</fullName>
    </recommendedName>
</protein>
<organism evidence="1 2">
    <name type="scientific">Eragrostis curvula</name>
    <name type="common">weeping love grass</name>
    <dbReference type="NCBI Taxonomy" id="38414"/>
    <lineage>
        <taxon>Eukaryota</taxon>
        <taxon>Viridiplantae</taxon>
        <taxon>Streptophyta</taxon>
        <taxon>Embryophyta</taxon>
        <taxon>Tracheophyta</taxon>
        <taxon>Spermatophyta</taxon>
        <taxon>Magnoliopsida</taxon>
        <taxon>Liliopsida</taxon>
        <taxon>Poales</taxon>
        <taxon>Poaceae</taxon>
        <taxon>PACMAD clade</taxon>
        <taxon>Chloridoideae</taxon>
        <taxon>Eragrostideae</taxon>
        <taxon>Eragrostidinae</taxon>
        <taxon>Eragrostis</taxon>
    </lineage>
</organism>
<dbReference type="Gene3D" id="3.80.10.10">
    <property type="entry name" value="Ribonuclease Inhibitor"/>
    <property type="match status" value="1"/>
</dbReference>
<dbReference type="AlphaFoldDB" id="A0A5J9T5K2"/>
<name>A0A5J9T5K2_9POAL</name>